<dbReference type="InterPro" id="IPR011042">
    <property type="entry name" value="6-blade_b-propeller_TolB-like"/>
</dbReference>
<dbReference type="AlphaFoldDB" id="A0A7I8VAT8"/>
<evidence type="ECO:0000313" key="1">
    <source>
        <dbReference type="EMBL" id="CAD5113453.1"/>
    </source>
</evidence>
<protein>
    <submittedName>
        <fullName evidence="1">Uncharacterized protein</fullName>
    </submittedName>
</protein>
<organism evidence="1 2">
    <name type="scientific">Dimorphilus gyrociliatus</name>
    <dbReference type="NCBI Taxonomy" id="2664684"/>
    <lineage>
        <taxon>Eukaryota</taxon>
        <taxon>Metazoa</taxon>
        <taxon>Spiralia</taxon>
        <taxon>Lophotrochozoa</taxon>
        <taxon>Annelida</taxon>
        <taxon>Polychaeta</taxon>
        <taxon>Polychaeta incertae sedis</taxon>
        <taxon>Dinophilidae</taxon>
        <taxon>Dimorphilus</taxon>
    </lineage>
</organism>
<gene>
    <name evidence="1" type="ORF">DGYR_LOCUS2439</name>
</gene>
<proteinExistence type="predicted"/>
<dbReference type="InterPro" id="IPR050952">
    <property type="entry name" value="TRIM-NHL_E3_ligases"/>
</dbReference>
<name>A0A7I8VAT8_9ANNE</name>
<keyword evidence="2" id="KW-1185">Reference proteome</keyword>
<dbReference type="GO" id="GO:0008270">
    <property type="term" value="F:zinc ion binding"/>
    <property type="evidence" value="ECO:0007669"/>
    <property type="project" value="UniProtKB-KW"/>
</dbReference>
<dbReference type="PANTHER" id="PTHR24104:SF25">
    <property type="entry name" value="PROTEIN LIN-41"/>
    <property type="match status" value="1"/>
</dbReference>
<comment type="caution">
    <text evidence="1">The sequence shown here is derived from an EMBL/GenBank/DDBJ whole genome shotgun (WGS) entry which is preliminary data.</text>
</comment>
<dbReference type="SUPFAM" id="SSF101898">
    <property type="entry name" value="NHL repeat"/>
    <property type="match status" value="1"/>
</dbReference>
<dbReference type="OrthoDB" id="10039644at2759"/>
<sequence length="179" mass="19847">MLMNECLFLDGLTSVTGVCVTKNEDIVVSDSSIKPKVKIYRSDGKVLSKLEGPFKHPYQVTSNTKTDHIYVVDPRLHCIMKFEGMGRYRGSFGADNLIWPCSACVDNCGNLLVCDRADRKIKMFSEEGAFIGKVLGREDGLVSPIGVCVDTVCKSGRLAIIEEELRTGGEDRVYLKVFK</sequence>
<reference evidence="1 2" key="1">
    <citation type="submission" date="2020-08" db="EMBL/GenBank/DDBJ databases">
        <authorList>
            <person name="Hejnol A."/>
        </authorList>
    </citation>
    <scope>NUCLEOTIDE SEQUENCE [LARGE SCALE GENOMIC DNA]</scope>
</reference>
<evidence type="ECO:0000313" key="2">
    <source>
        <dbReference type="Proteomes" id="UP000549394"/>
    </source>
</evidence>
<dbReference type="Gene3D" id="2.120.10.30">
    <property type="entry name" value="TolB, C-terminal domain"/>
    <property type="match status" value="1"/>
</dbReference>
<dbReference type="EMBL" id="CAJFCJ010000003">
    <property type="protein sequence ID" value="CAD5113453.1"/>
    <property type="molecule type" value="Genomic_DNA"/>
</dbReference>
<accession>A0A7I8VAT8</accession>
<dbReference type="Proteomes" id="UP000549394">
    <property type="component" value="Unassembled WGS sequence"/>
</dbReference>
<dbReference type="PANTHER" id="PTHR24104">
    <property type="entry name" value="E3 UBIQUITIN-PROTEIN LIGASE NHLRC1-RELATED"/>
    <property type="match status" value="1"/>
</dbReference>